<comment type="caution">
    <text evidence="3">The sequence shown here is derived from an EMBL/GenBank/DDBJ whole genome shotgun (WGS) entry which is preliminary data.</text>
</comment>
<accession>A0ABR1C0S7</accession>
<sequence length="217" mass="24300">MPLTLLLILVNFTLVTTVYHRTIKVGELMNADTMDEEHEEEHQHTVGNDQETDSMEQSELNPEQEIQTKQPEMDEDDIAEMSMIAAQIESAEDFNLTFEAVDTSELHEEEISKGKGKRRRSKDVSPLYVSDREEIEEFLEEGINDSVVGRESEHISSRAPSERMGQPKGGSETIEDTLPSACGDEVGKGQRIPQYSQESSAVEGPGTAFIQQQKTLI</sequence>
<evidence type="ECO:0000313" key="3">
    <source>
        <dbReference type="EMBL" id="KAK6731219.1"/>
    </source>
</evidence>
<keyword evidence="2" id="KW-0732">Signal</keyword>
<proteinExistence type="predicted"/>
<evidence type="ECO:0000256" key="1">
    <source>
        <dbReference type="SAM" id="MobiDB-lite"/>
    </source>
</evidence>
<gene>
    <name evidence="3" type="primary">Necator_chrI.g3719</name>
    <name evidence="3" type="ORF">RB195_007590</name>
</gene>
<keyword evidence="4" id="KW-1185">Reference proteome</keyword>
<evidence type="ECO:0000313" key="4">
    <source>
        <dbReference type="Proteomes" id="UP001303046"/>
    </source>
</evidence>
<feature type="region of interest" description="Disordered" evidence="1">
    <location>
        <begin position="33"/>
        <end position="75"/>
    </location>
</feature>
<organism evidence="3 4">
    <name type="scientific">Necator americanus</name>
    <name type="common">Human hookworm</name>
    <dbReference type="NCBI Taxonomy" id="51031"/>
    <lineage>
        <taxon>Eukaryota</taxon>
        <taxon>Metazoa</taxon>
        <taxon>Ecdysozoa</taxon>
        <taxon>Nematoda</taxon>
        <taxon>Chromadorea</taxon>
        <taxon>Rhabditida</taxon>
        <taxon>Rhabditina</taxon>
        <taxon>Rhabditomorpha</taxon>
        <taxon>Strongyloidea</taxon>
        <taxon>Ancylostomatidae</taxon>
        <taxon>Bunostominae</taxon>
        <taxon>Necator</taxon>
    </lineage>
</organism>
<feature type="region of interest" description="Disordered" evidence="1">
    <location>
        <begin position="104"/>
        <end position="125"/>
    </location>
</feature>
<feature type="compositionally biased region" description="Basic and acidic residues" evidence="1">
    <location>
        <begin position="104"/>
        <end position="113"/>
    </location>
</feature>
<protein>
    <submittedName>
        <fullName evidence="3">Uncharacterized protein</fullName>
    </submittedName>
</protein>
<feature type="compositionally biased region" description="Polar residues" evidence="1">
    <location>
        <begin position="57"/>
        <end position="70"/>
    </location>
</feature>
<dbReference type="EMBL" id="JAVFWL010000001">
    <property type="protein sequence ID" value="KAK6731219.1"/>
    <property type="molecule type" value="Genomic_DNA"/>
</dbReference>
<evidence type="ECO:0000256" key="2">
    <source>
        <dbReference type="SAM" id="SignalP"/>
    </source>
</evidence>
<feature type="signal peptide" evidence="2">
    <location>
        <begin position="1"/>
        <end position="17"/>
    </location>
</feature>
<feature type="chain" id="PRO_5047206958" evidence="2">
    <location>
        <begin position="18"/>
        <end position="217"/>
    </location>
</feature>
<feature type="region of interest" description="Disordered" evidence="1">
    <location>
        <begin position="146"/>
        <end position="217"/>
    </location>
</feature>
<name>A0ABR1C0S7_NECAM</name>
<dbReference type="Proteomes" id="UP001303046">
    <property type="component" value="Unassembled WGS sequence"/>
</dbReference>
<reference evidence="3 4" key="1">
    <citation type="submission" date="2023-08" db="EMBL/GenBank/DDBJ databases">
        <title>A Necator americanus chromosomal reference genome.</title>
        <authorList>
            <person name="Ilik V."/>
            <person name="Petrzelkova K.J."/>
            <person name="Pardy F."/>
            <person name="Fuh T."/>
            <person name="Niatou-Singa F.S."/>
            <person name="Gouil Q."/>
            <person name="Baker L."/>
            <person name="Ritchie M.E."/>
            <person name="Jex A.R."/>
            <person name="Gazzola D."/>
            <person name="Li H."/>
            <person name="Toshio Fujiwara R."/>
            <person name="Zhan B."/>
            <person name="Aroian R.V."/>
            <person name="Pafco B."/>
            <person name="Schwarz E.M."/>
        </authorList>
    </citation>
    <scope>NUCLEOTIDE SEQUENCE [LARGE SCALE GENOMIC DNA]</scope>
    <source>
        <strain evidence="3 4">Aroian</strain>
        <tissue evidence="3">Whole animal</tissue>
    </source>
</reference>